<proteinExistence type="inferred from homology"/>
<keyword evidence="5 7" id="KW-0472">Membrane</keyword>
<evidence type="ECO:0000256" key="3">
    <source>
        <dbReference type="ARBA" id="ARBA00022692"/>
    </source>
</evidence>
<dbReference type="GO" id="GO:0016020">
    <property type="term" value="C:membrane"/>
    <property type="evidence" value="ECO:0007669"/>
    <property type="project" value="UniProtKB-SubCell"/>
</dbReference>
<sequence length="600" mass="66106">MEPLSAVELESALVSMAPNSVPSKTQTLSLMQMLLLNAVVCGVEICACAGFTYIPPMLLKAGYSEEEMSFILGFGPLLAFFLVPWIGRASDRCRSKFGRRRPFILALSIILVVSMYVIPFGEYFTIAFLGESDFSHRLGLFFLTVGAIFLDFTSQSCLTPCEAMLSDASRESHQHDRIFTIYSIMVSLGGVLGYLLTAIDWTTNPIGSYFGGQEASIFSMLIIIFTTSLTATLMTADEVPLTAHPASVAMIAQNDVPALESSKMSAAGVHGPATLVPCQIPIIQSAQESGYESSSSDEDRVFTDSYLKERTRVFKSGNNRRTPKRFRSLQRFLTKLSVSVPSRSRFCSWVIDCLKVVLANVHRMLPKQIQQFFCIPRVLRYLALVNFCSWTGVMGFNLYFTDFVGQVVYNGNPNSPETTPEGHLYDEGVRMGSWGLLLHCLTSACYAMVIERLTETYGYRTTYLVGMTSFCFAMTGMVLVHNVVFITLMAGLTGVAYATLTTVPFMLVTLYHTDRKTYFKDLPASTANNPEHGIGTDMATLDSAYFLSEVILTVIMGTIVHITGTVVSYMVAAGAFGLLACIFTQWIVVHEGVTNEITIS</sequence>
<accession>A0A2T7PJT3</accession>
<dbReference type="InterPro" id="IPR011701">
    <property type="entry name" value="MFS"/>
</dbReference>
<dbReference type="AlphaFoldDB" id="A0A2T7PJT3"/>
<feature type="transmembrane region" description="Helical" evidence="7">
    <location>
        <begin position="138"/>
        <end position="158"/>
    </location>
</feature>
<dbReference type="SUPFAM" id="SSF103473">
    <property type="entry name" value="MFS general substrate transporter"/>
    <property type="match status" value="1"/>
</dbReference>
<feature type="transmembrane region" description="Helical" evidence="7">
    <location>
        <begin position="431"/>
        <end position="449"/>
    </location>
</feature>
<gene>
    <name evidence="8" type="ORF">C0Q70_04928</name>
</gene>
<evidence type="ECO:0000313" key="9">
    <source>
        <dbReference type="Proteomes" id="UP000245119"/>
    </source>
</evidence>
<dbReference type="Pfam" id="PF07690">
    <property type="entry name" value="MFS_1"/>
    <property type="match status" value="1"/>
</dbReference>
<comment type="similarity">
    <text evidence="6">Belongs to the glycoside-pentoside-hexuronide (GPH) cation symporter transporter (TC 2.A.2) family.</text>
</comment>
<keyword evidence="2" id="KW-0813">Transport</keyword>
<feature type="transmembrane region" description="Helical" evidence="7">
    <location>
        <begin position="569"/>
        <end position="589"/>
    </location>
</feature>
<dbReference type="CDD" id="cd17313">
    <property type="entry name" value="MFS_SLC45_SUC"/>
    <property type="match status" value="1"/>
</dbReference>
<comment type="subcellular location">
    <subcellularLocation>
        <location evidence="1">Membrane</location>
        <topology evidence="1">Multi-pass membrane protein</topology>
    </subcellularLocation>
</comment>
<feature type="transmembrane region" description="Helical" evidence="7">
    <location>
        <begin position="544"/>
        <end position="563"/>
    </location>
</feature>
<evidence type="ECO:0000256" key="6">
    <source>
        <dbReference type="ARBA" id="ARBA00038193"/>
    </source>
</evidence>
<feature type="transmembrane region" description="Helical" evidence="7">
    <location>
        <begin position="378"/>
        <end position="400"/>
    </location>
</feature>
<keyword evidence="4 7" id="KW-1133">Transmembrane helix</keyword>
<evidence type="ECO:0000256" key="4">
    <source>
        <dbReference type="ARBA" id="ARBA00022989"/>
    </source>
</evidence>
<dbReference type="OMA" id="SQAFAMF"/>
<dbReference type="OrthoDB" id="28755at2759"/>
<organism evidence="8 9">
    <name type="scientific">Pomacea canaliculata</name>
    <name type="common">Golden apple snail</name>
    <dbReference type="NCBI Taxonomy" id="400727"/>
    <lineage>
        <taxon>Eukaryota</taxon>
        <taxon>Metazoa</taxon>
        <taxon>Spiralia</taxon>
        <taxon>Lophotrochozoa</taxon>
        <taxon>Mollusca</taxon>
        <taxon>Gastropoda</taxon>
        <taxon>Caenogastropoda</taxon>
        <taxon>Architaenioglossa</taxon>
        <taxon>Ampullarioidea</taxon>
        <taxon>Ampullariidae</taxon>
        <taxon>Pomacea</taxon>
    </lineage>
</organism>
<dbReference type="Gene3D" id="1.20.1250.20">
    <property type="entry name" value="MFS general substrate transporter like domains"/>
    <property type="match status" value="2"/>
</dbReference>
<dbReference type="STRING" id="400727.A0A2T7PJT3"/>
<evidence type="ECO:0000256" key="7">
    <source>
        <dbReference type="SAM" id="Phobius"/>
    </source>
</evidence>
<feature type="transmembrane region" description="Helical" evidence="7">
    <location>
        <begin position="68"/>
        <end position="87"/>
    </location>
</feature>
<name>A0A2T7PJT3_POMCA</name>
<keyword evidence="3 7" id="KW-0812">Transmembrane</keyword>
<dbReference type="GO" id="GO:0008506">
    <property type="term" value="F:sucrose:proton symporter activity"/>
    <property type="evidence" value="ECO:0007669"/>
    <property type="project" value="TreeGrafter"/>
</dbReference>
<evidence type="ECO:0000313" key="8">
    <source>
        <dbReference type="EMBL" id="PVD33670.1"/>
    </source>
</evidence>
<dbReference type="PANTHER" id="PTHR19432">
    <property type="entry name" value="SUGAR TRANSPORTER"/>
    <property type="match status" value="1"/>
</dbReference>
<feature type="transmembrane region" description="Helical" evidence="7">
    <location>
        <begin position="217"/>
        <end position="236"/>
    </location>
</feature>
<evidence type="ECO:0000256" key="5">
    <source>
        <dbReference type="ARBA" id="ARBA00023136"/>
    </source>
</evidence>
<feature type="transmembrane region" description="Helical" evidence="7">
    <location>
        <begin position="103"/>
        <end position="126"/>
    </location>
</feature>
<dbReference type="InterPro" id="IPR036259">
    <property type="entry name" value="MFS_trans_sf"/>
</dbReference>
<dbReference type="FunFam" id="1.20.1250.20:FF:000193">
    <property type="entry name" value="Solute carrier family 45 member 3"/>
    <property type="match status" value="1"/>
</dbReference>
<dbReference type="PANTHER" id="PTHR19432:SF37">
    <property type="entry name" value="SOLUTE CARRIER FAMILY 45 MEMBER 3"/>
    <property type="match status" value="1"/>
</dbReference>
<reference evidence="8 9" key="1">
    <citation type="submission" date="2018-04" db="EMBL/GenBank/DDBJ databases">
        <title>The genome of golden apple snail Pomacea canaliculata provides insight into stress tolerance and invasive adaptation.</title>
        <authorList>
            <person name="Liu C."/>
            <person name="Liu B."/>
            <person name="Ren Y."/>
            <person name="Zhang Y."/>
            <person name="Wang H."/>
            <person name="Li S."/>
            <person name="Jiang F."/>
            <person name="Yin L."/>
            <person name="Zhang G."/>
            <person name="Qian W."/>
            <person name="Fan W."/>
        </authorList>
    </citation>
    <scope>NUCLEOTIDE SEQUENCE [LARGE SCALE GENOMIC DNA]</scope>
    <source>
        <strain evidence="8">SZHN2017</strain>
        <tissue evidence="8">Muscle</tissue>
    </source>
</reference>
<protein>
    <submittedName>
        <fullName evidence="8">Uncharacterized protein</fullName>
    </submittedName>
</protein>
<feature type="transmembrane region" description="Helical" evidence="7">
    <location>
        <begin position="486"/>
        <end position="511"/>
    </location>
</feature>
<dbReference type="EMBL" id="PZQS01000003">
    <property type="protein sequence ID" value="PVD33670.1"/>
    <property type="molecule type" value="Genomic_DNA"/>
</dbReference>
<evidence type="ECO:0000256" key="1">
    <source>
        <dbReference type="ARBA" id="ARBA00004141"/>
    </source>
</evidence>
<feature type="transmembrane region" description="Helical" evidence="7">
    <location>
        <begin position="34"/>
        <end position="56"/>
    </location>
</feature>
<evidence type="ECO:0000256" key="2">
    <source>
        <dbReference type="ARBA" id="ARBA00022448"/>
    </source>
</evidence>
<keyword evidence="9" id="KW-1185">Reference proteome</keyword>
<comment type="caution">
    <text evidence="8">The sequence shown here is derived from an EMBL/GenBank/DDBJ whole genome shotgun (WGS) entry which is preliminary data.</text>
</comment>
<feature type="transmembrane region" description="Helical" evidence="7">
    <location>
        <begin position="179"/>
        <end position="197"/>
    </location>
</feature>
<feature type="transmembrane region" description="Helical" evidence="7">
    <location>
        <begin position="461"/>
        <end position="480"/>
    </location>
</feature>
<dbReference type="Proteomes" id="UP000245119">
    <property type="component" value="Linkage Group LG3"/>
</dbReference>